<name>A0A9D4LHF0_DREPO</name>
<evidence type="ECO:0000313" key="2">
    <source>
        <dbReference type="Proteomes" id="UP000828390"/>
    </source>
</evidence>
<dbReference type="EMBL" id="JAIWYP010000003">
    <property type="protein sequence ID" value="KAH3857829.1"/>
    <property type="molecule type" value="Genomic_DNA"/>
</dbReference>
<dbReference type="AlphaFoldDB" id="A0A9D4LHF0"/>
<reference evidence="1" key="1">
    <citation type="journal article" date="2019" name="bioRxiv">
        <title>The Genome of the Zebra Mussel, Dreissena polymorpha: A Resource for Invasive Species Research.</title>
        <authorList>
            <person name="McCartney M.A."/>
            <person name="Auch B."/>
            <person name="Kono T."/>
            <person name="Mallez S."/>
            <person name="Zhang Y."/>
            <person name="Obille A."/>
            <person name="Becker A."/>
            <person name="Abrahante J.E."/>
            <person name="Garbe J."/>
            <person name="Badalamenti J.P."/>
            <person name="Herman A."/>
            <person name="Mangelson H."/>
            <person name="Liachko I."/>
            <person name="Sullivan S."/>
            <person name="Sone E.D."/>
            <person name="Koren S."/>
            <person name="Silverstein K.A.T."/>
            <person name="Beckman K.B."/>
            <person name="Gohl D.M."/>
        </authorList>
    </citation>
    <scope>NUCLEOTIDE SEQUENCE</scope>
    <source>
        <strain evidence="1">Duluth1</strain>
        <tissue evidence="1">Whole animal</tissue>
    </source>
</reference>
<sequence length="65" mass="7921">MHMKMPRMRILMRILKYTQTQIAITTVTMTLSRESRYIYCGITFAERPSLDHRFLRKNLPNYRQV</sequence>
<keyword evidence="2" id="KW-1185">Reference proteome</keyword>
<dbReference type="Proteomes" id="UP000828390">
    <property type="component" value="Unassembled WGS sequence"/>
</dbReference>
<gene>
    <name evidence="1" type="ORF">DPMN_100444</name>
</gene>
<reference evidence="1" key="2">
    <citation type="submission" date="2020-11" db="EMBL/GenBank/DDBJ databases">
        <authorList>
            <person name="McCartney M.A."/>
            <person name="Auch B."/>
            <person name="Kono T."/>
            <person name="Mallez S."/>
            <person name="Becker A."/>
            <person name="Gohl D.M."/>
            <person name="Silverstein K.A.T."/>
            <person name="Koren S."/>
            <person name="Bechman K.B."/>
            <person name="Herman A."/>
            <person name="Abrahante J.E."/>
            <person name="Garbe J."/>
        </authorList>
    </citation>
    <scope>NUCLEOTIDE SEQUENCE</scope>
    <source>
        <strain evidence="1">Duluth1</strain>
        <tissue evidence="1">Whole animal</tissue>
    </source>
</reference>
<evidence type="ECO:0000313" key="1">
    <source>
        <dbReference type="EMBL" id="KAH3857829.1"/>
    </source>
</evidence>
<protein>
    <submittedName>
        <fullName evidence="1">Uncharacterized protein</fullName>
    </submittedName>
</protein>
<proteinExistence type="predicted"/>
<accession>A0A9D4LHF0</accession>
<organism evidence="1 2">
    <name type="scientific">Dreissena polymorpha</name>
    <name type="common">Zebra mussel</name>
    <name type="synonym">Mytilus polymorpha</name>
    <dbReference type="NCBI Taxonomy" id="45954"/>
    <lineage>
        <taxon>Eukaryota</taxon>
        <taxon>Metazoa</taxon>
        <taxon>Spiralia</taxon>
        <taxon>Lophotrochozoa</taxon>
        <taxon>Mollusca</taxon>
        <taxon>Bivalvia</taxon>
        <taxon>Autobranchia</taxon>
        <taxon>Heteroconchia</taxon>
        <taxon>Euheterodonta</taxon>
        <taxon>Imparidentia</taxon>
        <taxon>Neoheterodontei</taxon>
        <taxon>Myida</taxon>
        <taxon>Dreissenoidea</taxon>
        <taxon>Dreissenidae</taxon>
        <taxon>Dreissena</taxon>
    </lineage>
</organism>
<comment type="caution">
    <text evidence="1">The sequence shown here is derived from an EMBL/GenBank/DDBJ whole genome shotgun (WGS) entry which is preliminary data.</text>
</comment>